<reference evidence="2 3" key="1">
    <citation type="submission" date="2020-08" db="EMBL/GenBank/DDBJ databases">
        <title>Genomic Encyclopedia of Type Strains, Phase IV (KMG-IV): sequencing the most valuable type-strain genomes for metagenomic binning, comparative biology and taxonomic classification.</title>
        <authorList>
            <person name="Goeker M."/>
        </authorList>
    </citation>
    <scope>NUCLEOTIDE SEQUENCE [LARGE SCALE GENOMIC DNA]</scope>
    <source>
        <strain evidence="2 3">DSM 27163</strain>
    </source>
</reference>
<keyword evidence="1" id="KW-0812">Transmembrane</keyword>
<dbReference type="EMBL" id="JACIJH010000013">
    <property type="protein sequence ID" value="MBB5707956.1"/>
    <property type="molecule type" value="Genomic_DNA"/>
</dbReference>
<name>A0A7W9ETF6_9SPHN</name>
<evidence type="ECO:0000256" key="1">
    <source>
        <dbReference type="SAM" id="Phobius"/>
    </source>
</evidence>
<feature type="transmembrane region" description="Helical" evidence="1">
    <location>
        <begin position="12"/>
        <end position="35"/>
    </location>
</feature>
<proteinExistence type="predicted"/>
<dbReference type="RefSeq" id="WP_184100279.1">
    <property type="nucleotide sequence ID" value="NZ_JACIJH010000013.1"/>
</dbReference>
<keyword evidence="1" id="KW-0472">Membrane</keyword>
<feature type="transmembrane region" description="Helical" evidence="1">
    <location>
        <begin position="55"/>
        <end position="79"/>
    </location>
</feature>
<dbReference type="AlphaFoldDB" id="A0A7W9ETF6"/>
<evidence type="ECO:0000313" key="2">
    <source>
        <dbReference type="EMBL" id="MBB5707956.1"/>
    </source>
</evidence>
<keyword evidence="3" id="KW-1185">Reference proteome</keyword>
<dbReference type="Proteomes" id="UP000537161">
    <property type="component" value="Unassembled WGS sequence"/>
</dbReference>
<gene>
    <name evidence="2" type="ORF">FHR21_003326</name>
</gene>
<comment type="caution">
    <text evidence="2">The sequence shown here is derived from an EMBL/GenBank/DDBJ whole genome shotgun (WGS) entry which is preliminary data.</text>
</comment>
<accession>A0A7W9ETF6</accession>
<keyword evidence="1" id="KW-1133">Transmembrane helix</keyword>
<organism evidence="2 3">
    <name type="scientific">Sphingopyxis panaciterrulae</name>
    <dbReference type="NCBI Taxonomy" id="462372"/>
    <lineage>
        <taxon>Bacteria</taxon>
        <taxon>Pseudomonadati</taxon>
        <taxon>Pseudomonadota</taxon>
        <taxon>Alphaproteobacteria</taxon>
        <taxon>Sphingomonadales</taxon>
        <taxon>Sphingomonadaceae</taxon>
        <taxon>Sphingopyxis</taxon>
    </lineage>
</organism>
<sequence>MNFYAKCMRNGSLILFWMAIIIAVMTLASVATSYWNMMSSVETLPYRDHSASNAFNLLLAFGSALSAAVWPFFGAALLWRLDTRYPTSGKAE</sequence>
<protein>
    <submittedName>
        <fullName evidence="2">Uncharacterized protein</fullName>
    </submittedName>
</protein>
<evidence type="ECO:0000313" key="3">
    <source>
        <dbReference type="Proteomes" id="UP000537161"/>
    </source>
</evidence>